<keyword evidence="1" id="KW-1133">Transmembrane helix</keyword>
<accession>A0A7W4PI16</accession>
<dbReference type="AlphaFoldDB" id="A0A7W4PI16"/>
<dbReference type="RefSeq" id="WP_183009868.1">
    <property type="nucleotide sequence ID" value="NZ_JABEQP010000011.1"/>
</dbReference>
<protein>
    <submittedName>
        <fullName evidence="2">Uncharacterized protein</fullName>
    </submittedName>
</protein>
<keyword evidence="1" id="KW-0812">Transmembrane</keyword>
<dbReference type="Proteomes" id="UP000530320">
    <property type="component" value="Unassembled WGS sequence"/>
</dbReference>
<name>A0A7W4PI16_9PROT</name>
<proteinExistence type="predicted"/>
<reference evidence="2 3" key="1">
    <citation type="submission" date="2020-04" db="EMBL/GenBank/DDBJ databases">
        <title>Description of novel Gluconacetobacter.</title>
        <authorList>
            <person name="Sombolestani A."/>
        </authorList>
    </citation>
    <scope>NUCLEOTIDE SEQUENCE [LARGE SCALE GENOMIC DNA]</scope>
    <source>
        <strain evidence="2 3">LMG 22058</strain>
    </source>
</reference>
<feature type="transmembrane region" description="Helical" evidence="1">
    <location>
        <begin position="29"/>
        <end position="47"/>
    </location>
</feature>
<evidence type="ECO:0000256" key="1">
    <source>
        <dbReference type="SAM" id="Phobius"/>
    </source>
</evidence>
<comment type="caution">
    <text evidence="2">The sequence shown here is derived from an EMBL/GenBank/DDBJ whole genome shotgun (WGS) entry which is preliminary data.</text>
</comment>
<evidence type="ECO:0000313" key="3">
    <source>
        <dbReference type="Proteomes" id="UP000530320"/>
    </source>
</evidence>
<keyword evidence="1" id="KW-0472">Membrane</keyword>
<dbReference type="EMBL" id="JABEQP010000011">
    <property type="protein sequence ID" value="MBB2198787.1"/>
    <property type="molecule type" value="Genomic_DNA"/>
</dbReference>
<gene>
    <name evidence="2" type="ORF">HLH44_15215</name>
</gene>
<evidence type="ECO:0000313" key="2">
    <source>
        <dbReference type="EMBL" id="MBB2198787.1"/>
    </source>
</evidence>
<sequence>MSILTASIAVMLAVQVQYRVAEQEMTSVPFFTTLLSVAVMGTFIWLTNL</sequence>
<organism evidence="2 3">
    <name type="scientific">Gluconacetobacter dulcium</name>
    <dbReference type="NCBI Taxonomy" id="2729096"/>
    <lineage>
        <taxon>Bacteria</taxon>
        <taxon>Pseudomonadati</taxon>
        <taxon>Pseudomonadota</taxon>
        <taxon>Alphaproteobacteria</taxon>
        <taxon>Acetobacterales</taxon>
        <taxon>Acetobacteraceae</taxon>
        <taxon>Gluconacetobacter</taxon>
    </lineage>
</organism>